<feature type="domain" description="GH15-like" evidence="1">
    <location>
        <begin position="41"/>
        <end position="89"/>
    </location>
</feature>
<dbReference type="GO" id="GO:0005975">
    <property type="term" value="P:carbohydrate metabolic process"/>
    <property type="evidence" value="ECO:0007669"/>
    <property type="project" value="InterPro"/>
</dbReference>
<evidence type="ECO:0000313" key="2">
    <source>
        <dbReference type="EMBL" id="QIE57271.1"/>
    </source>
</evidence>
<gene>
    <name evidence="2" type="ORF">G5B40_18585</name>
</gene>
<organism evidence="2 3">
    <name type="scientific">Pikeienuella piscinae</name>
    <dbReference type="NCBI Taxonomy" id="2748098"/>
    <lineage>
        <taxon>Bacteria</taxon>
        <taxon>Pseudomonadati</taxon>
        <taxon>Pseudomonadota</taxon>
        <taxon>Alphaproteobacteria</taxon>
        <taxon>Rhodobacterales</taxon>
        <taxon>Paracoccaceae</taxon>
        <taxon>Pikeienuella</taxon>
    </lineage>
</organism>
<accession>A0A7M3T5J0</accession>
<dbReference type="RefSeq" id="WP_165101873.1">
    <property type="nucleotide sequence ID" value="NZ_CP049056.1"/>
</dbReference>
<keyword evidence="3" id="KW-1185">Reference proteome</keyword>
<reference evidence="2 3" key="1">
    <citation type="submission" date="2020-02" db="EMBL/GenBank/DDBJ databases">
        <title>complete genome sequence of Rhodobacteraceae bacterium.</title>
        <authorList>
            <person name="Park J."/>
            <person name="Kim Y.-S."/>
            <person name="Kim K.-H."/>
        </authorList>
    </citation>
    <scope>NUCLEOTIDE SEQUENCE [LARGE SCALE GENOMIC DNA]</scope>
    <source>
        <strain evidence="2 3">RR4-56</strain>
    </source>
</reference>
<dbReference type="InterPro" id="IPR012341">
    <property type="entry name" value="6hp_glycosidase-like_sf"/>
</dbReference>
<dbReference type="Proteomes" id="UP000503336">
    <property type="component" value="Chromosome"/>
</dbReference>
<evidence type="ECO:0000259" key="1">
    <source>
        <dbReference type="Pfam" id="PF00723"/>
    </source>
</evidence>
<evidence type="ECO:0000313" key="3">
    <source>
        <dbReference type="Proteomes" id="UP000503336"/>
    </source>
</evidence>
<protein>
    <recommendedName>
        <fullName evidence="1">GH15-like domain-containing protein</fullName>
    </recommendedName>
</protein>
<dbReference type="InterPro" id="IPR011613">
    <property type="entry name" value="GH15-like"/>
</dbReference>
<proteinExistence type="predicted"/>
<dbReference type="SUPFAM" id="SSF48208">
    <property type="entry name" value="Six-hairpin glycosidases"/>
    <property type="match status" value="1"/>
</dbReference>
<dbReference type="AlphaFoldDB" id="A0A7M3T5J0"/>
<dbReference type="InterPro" id="IPR008928">
    <property type="entry name" value="6-hairpin_glycosidase_sf"/>
</dbReference>
<dbReference type="EMBL" id="CP049056">
    <property type="protein sequence ID" value="QIE57271.1"/>
    <property type="molecule type" value="Genomic_DNA"/>
</dbReference>
<sequence length="95" mass="10215">MAGAPGDWIEERAAGAIRSLRRAVSATGRARRRASFGWSVTPAPGSVLASPRFGAWDPEPDYFHHWVRDAAVTIRALSAIVARSEAEDAALWSAV</sequence>
<dbReference type="Gene3D" id="1.50.10.10">
    <property type="match status" value="1"/>
</dbReference>
<dbReference type="KEGG" id="hdh:G5B40_18585"/>
<name>A0A7M3T5J0_9RHOB</name>
<dbReference type="Pfam" id="PF00723">
    <property type="entry name" value="Glyco_hydro_15"/>
    <property type="match status" value="1"/>
</dbReference>